<dbReference type="Gene3D" id="1.10.287.110">
    <property type="entry name" value="DnaJ domain"/>
    <property type="match status" value="1"/>
</dbReference>
<gene>
    <name evidence="3" type="ORF">NC653_012462</name>
</gene>
<dbReference type="SUPFAM" id="SSF46565">
    <property type="entry name" value="Chaperone J-domain"/>
    <property type="match status" value="1"/>
</dbReference>
<dbReference type="SMART" id="SM00271">
    <property type="entry name" value="DnaJ"/>
    <property type="match status" value="1"/>
</dbReference>
<dbReference type="EMBL" id="JAQIZT010000005">
    <property type="protein sequence ID" value="KAJ6995622.1"/>
    <property type="molecule type" value="Genomic_DNA"/>
</dbReference>
<dbReference type="PROSITE" id="PS50076">
    <property type="entry name" value="DNAJ_2"/>
    <property type="match status" value="1"/>
</dbReference>
<dbReference type="CDD" id="cd06257">
    <property type="entry name" value="DnaJ"/>
    <property type="match status" value="1"/>
</dbReference>
<accession>A0AAD6QS32</accession>
<dbReference type="InterPro" id="IPR001623">
    <property type="entry name" value="DnaJ_domain"/>
</dbReference>
<organism evidence="3 4">
    <name type="scientific">Populus alba x Populus x berolinensis</name>
    <dbReference type="NCBI Taxonomy" id="444605"/>
    <lineage>
        <taxon>Eukaryota</taxon>
        <taxon>Viridiplantae</taxon>
        <taxon>Streptophyta</taxon>
        <taxon>Embryophyta</taxon>
        <taxon>Tracheophyta</taxon>
        <taxon>Spermatophyta</taxon>
        <taxon>Magnoliopsida</taxon>
        <taxon>eudicotyledons</taxon>
        <taxon>Gunneridae</taxon>
        <taxon>Pentapetalae</taxon>
        <taxon>rosids</taxon>
        <taxon>fabids</taxon>
        <taxon>Malpighiales</taxon>
        <taxon>Salicaceae</taxon>
        <taxon>Saliceae</taxon>
        <taxon>Populus</taxon>
    </lineage>
</organism>
<dbReference type="InterPro" id="IPR053052">
    <property type="entry name" value="Imprinting_Balance_Reg"/>
</dbReference>
<feature type="domain" description="J" evidence="2">
    <location>
        <begin position="21"/>
        <end position="98"/>
    </location>
</feature>
<evidence type="ECO:0000313" key="4">
    <source>
        <dbReference type="Proteomes" id="UP001164929"/>
    </source>
</evidence>
<dbReference type="InterPro" id="IPR036869">
    <property type="entry name" value="J_dom_sf"/>
</dbReference>
<feature type="region of interest" description="Disordered" evidence="1">
    <location>
        <begin position="135"/>
        <end position="162"/>
    </location>
</feature>
<comment type="caution">
    <text evidence="3">The sequence shown here is derived from an EMBL/GenBank/DDBJ whole genome shotgun (WGS) entry which is preliminary data.</text>
</comment>
<sequence length="162" mass="17954">MILAVADVLLSAEKRINNHHDWYSILQISQRTHDSELIKKQYRRLALLLHPDKNRLICLLQGNYRSGGSQRPVGHKKAENLKTNVNNGVGEKMAGEVRGFPIGMPANVLNRAAAREVIQNCINVGVQMWRPSGRSAKGMSGVQQGMAGEFNGDGRAQEERKA</sequence>
<dbReference type="AlphaFoldDB" id="A0AAD6QS32"/>
<evidence type="ECO:0000313" key="3">
    <source>
        <dbReference type="EMBL" id="KAJ6995622.1"/>
    </source>
</evidence>
<name>A0AAD6QS32_9ROSI</name>
<keyword evidence="4" id="KW-1185">Reference proteome</keyword>
<protein>
    <recommendedName>
        <fullName evidence="2">J domain-containing protein</fullName>
    </recommendedName>
</protein>
<dbReference type="PANTHER" id="PTHR45496:SF1">
    <property type="entry name" value="CHAPERONE DNAJ-DOMAIN SUPERFAMILY PROTEIN"/>
    <property type="match status" value="1"/>
</dbReference>
<dbReference type="Pfam" id="PF00226">
    <property type="entry name" value="DnaJ"/>
    <property type="match status" value="1"/>
</dbReference>
<reference evidence="3" key="1">
    <citation type="journal article" date="2023" name="Mol. Ecol. Resour.">
        <title>Chromosome-level genome assembly of a triploid poplar Populus alba 'Berolinensis'.</title>
        <authorList>
            <person name="Chen S."/>
            <person name="Yu Y."/>
            <person name="Wang X."/>
            <person name="Wang S."/>
            <person name="Zhang T."/>
            <person name="Zhou Y."/>
            <person name="He R."/>
            <person name="Meng N."/>
            <person name="Wang Y."/>
            <person name="Liu W."/>
            <person name="Liu Z."/>
            <person name="Liu J."/>
            <person name="Guo Q."/>
            <person name="Huang H."/>
            <person name="Sederoff R.R."/>
            <person name="Wang G."/>
            <person name="Qu G."/>
            <person name="Chen S."/>
        </authorList>
    </citation>
    <scope>NUCLEOTIDE SEQUENCE</scope>
    <source>
        <strain evidence="3">SC-2020</strain>
    </source>
</reference>
<proteinExistence type="predicted"/>
<evidence type="ECO:0000259" key="2">
    <source>
        <dbReference type="PROSITE" id="PS50076"/>
    </source>
</evidence>
<dbReference type="PANTHER" id="PTHR45496">
    <property type="entry name" value="CHAPERONE DNAJ-DOMAIN SUPERFAMILY PROTEIN"/>
    <property type="match status" value="1"/>
</dbReference>
<evidence type="ECO:0000256" key="1">
    <source>
        <dbReference type="SAM" id="MobiDB-lite"/>
    </source>
</evidence>
<dbReference type="Proteomes" id="UP001164929">
    <property type="component" value="Chromosome 5"/>
</dbReference>